<dbReference type="Proteomes" id="UP000038055">
    <property type="component" value="Unassembled WGS sequence"/>
</dbReference>
<keyword evidence="1" id="KW-0472">Membrane</keyword>
<dbReference type="EMBL" id="CDOD01000034">
    <property type="protein sequence ID" value="CEN37107.1"/>
    <property type="molecule type" value="Genomic_DNA"/>
</dbReference>
<evidence type="ECO:0000256" key="1">
    <source>
        <dbReference type="SAM" id="Phobius"/>
    </source>
</evidence>
<keyword evidence="1" id="KW-1133">Transmembrane helix</keyword>
<evidence type="ECO:0000313" key="2">
    <source>
        <dbReference type="EMBL" id="CEN37107.1"/>
    </source>
</evidence>
<protein>
    <submittedName>
        <fullName evidence="2">Uncharacterized protein</fullName>
    </submittedName>
</protein>
<accession>A0A0B7HGT6</accession>
<dbReference type="STRING" id="28189.CCYN74_70014"/>
<feature type="transmembrane region" description="Helical" evidence="1">
    <location>
        <begin position="92"/>
        <end position="114"/>
    </location>
</feature>
<feature type="transmembrane region" description="Helical" evidence="1">
    <location>
        <begin position="120"/>
        <end position="140"/>
    </location>
</feature>
<keyword evidence="3" id="KW-1185">Reference proteome</keyword>
<name>A0A0B7HGT6_9FLAO</name>
<proteinExistence type="predicted"/>
<keyword evidence="1" id="KW-0812">Transmembrane</keyword>
<sequence length="231" mass="27607">MKKVTPKQIERLYEFTRQHYVEYFDVQTELVDHLANAIETHWQEFPDDDFETALQKEFRKFGVFGFMNILEEKTKQMSKRYNRILWQKTKEFFTIPKVLLTLCIGLAFYTLLSLLGHVKILVPIISLTIFAVYIIGFVRNKRLLKQNTNKRWLFEDIIIQSNGYGFIMFLPLQMSVQFAEHLPENQTFISFYSALCAFCVVLIYVLVMYLPKNREKYLSEIYPQYNKFLQA</sequence>
<evidence type="ECO:0000313" key="3">
    <source>
        <dbReference type="Proteomes" id="UP000038055"/>
    </source>
</evidence>
<gene>
    <name evidence="2" type="ORF">CCYN2B_40012</name>
</gene>
<dbReference type="RefSeq" id="WP_041992928.1">
    <property type="nucleotide sequence ID" value="NZ_CDOD01000034.1"/>
</dbReference>
<dbReference type="AlphaFoldDB" id="A0A0B7HGT6"/>
<feature type="transmembrane region" description="Helical" evidence="1">
    <location>
        <begin position="190"/>
        <end position="210"/>
    </location>
</feature>
<feature type="transmembrane region" description="Helical" evidence="1">
    <location>
        <begin position="152"/>
        <end position="170"/>
    </location>
</feature>
<reference evidence="3" key="1">
    <citation type="submission" date="2015-01" db="EMBL/GenBank/DDBJ databases">
        <authorList>
            <person name="MANFREDI Pablo"/>
        </authorList>
    </citation>
    <scope>NUCLEOTIDE SEQUENCE [LARGE SCALE GENOMIC DNA]</scope>
    <source>
        <strain evidence="3">Ccyn2B</strain>
    </source>
</reference>
<organism evidence="2 3">
    <name type="scientific">Capnocytophaga cynodegmi</name>
    <dbReference type="NCBI Taxonomy" id="28189"/>
    <lineage>
        <taxon>Bacteria</taxon>
        <taxon>Pseudomonadati</taxon>
        <taxon>Bacteroidota</taxon>
        <taxon>Flavobacteriia</taxon>
        <taxon>Flavobacteriales</taxon>
        <taxon>Flavobacteriaceae</taxon>
        <taxon>Capnocytophaga</taxon>
    </lineage>
</organism>